<evidence type="ECO:0000313" key="3">
    <source>
        <dbReference type="Proteomes" id="UP000312512"/>
    </source>
</evidence>
<dbReference type="OrthoDB" id="4330022at2"/>
<accession>A0A5C4W4E2</accession>
<sequence>MKHLPNATRDLGADGWHKPWSGHNGGSCVEVKPLDNDHFALRQSEDPDGPALVFTGTELDVFALGWLPHKTALRAS</sequence>
<reference evidence="2 3" key="1">
    <citation type="submission" date="2019-10" db="EMBL/GenBank/DDBJ databases">
        <title>Nonomuraea sp. nov., isolated from Phyllanthus amarus.</title>
        <authorList>
            <person name="Klykleung N."/>
            <person name="Tanasupawat S."/>
        </authorList>
    </citation>
    <scope>NUCLEOTIDE SEQUENCE [LARGE SCALE GENOMIC DNA]</scope>
    <source>
        <strain evidence="2 3">PA1-10</strain>
    </source>
</reference>
<dbReference type="InterPro" id="IPR007278">
    <property type="entry name" value="DUF397"/>
</dbReference>
<dbReference type="Proteomes" id="UP000312512">
    <property type="component" value="Unassembled WGS sequence"/>
</dbReference>
<organism evidence="2 3">
    <name type="scientific">Nonomuraea phyllanthi</name>
    <dbReference type="NCBI Taxonomy" id="2219224"/>
    <lineage>
        <taxon>Bacteria</taxon>
        <taxon>Bacillati</taxon>
        <taxon>Actinomycetota</taxon>
        <taxon>Actinomycetes</taxon>
        <taxon>Streptosporangiales</taxon>
        <taxon>Streptosporangiaceae</taxon>
        <taxon>Nonomuraea</taxon>
    </lineage>
</organism>
<accession>A0A5P9YUP0</accession>
<comment type="caution">
    <text evidence="2">The sequence shown here is derived from an EMBL/GenBank/DDBJ whole genome shotgun (WGS) entry which is preliminary data.</text>
</comment>
<dbReference type="AlphaFoldDB" id="A0A5C4W4E2"/>
<name>A0A5C4W4E2_9ACTN</name>
<feature type="domain" description="DUF397" evidence="1">
    <location>
        <begin position="15"/>
        <end position="63"/>
    </location>
</feature>
<keyword evidence="3" id="KW-1185">Reference proteome</keyword>
<protein>
    <submittedName>
        <fullName evidence="2">DUF397 domain-containing protein</fullName>
    </submittedName>
</protein>
<proteinExistence type="predicted"/>
<evidence type="ECO:0000313" key="2">
    <source>
        <dbReference type="EMBL" id="KAB8192019.1"/>
    </source>
</evidence>
<dbReference type="RefSeq" id="WP_139633827.1">
    <property type="nucleotide sequence ID" value="NZ_CP045572.1"/>
</dbReference>
<dbReference type="EMBL" id="VDLX02000011">
    <property type="protein sequence ID" value="KAB8192019.1"/>
    <property type="molecule type" value="Genomic_DNA"/>
</dbReference>
<gene>
    <name evidence="2" type="ORF">FH608_029250</name>
</gene>
<dbReference type="Pfam" id="PF04149">
    <property type="entry name" value="DUF397"/>
    <property type="match status" value="1"/>
</dbReference>
<evidence type="ECO:0000259" key="1">
    <source>
        <dbReference type="Pfam" id="PF04149"/>
    </source>
</evidence>